<gene>
    <name evidence="1" type="ORF">LMG27198_32950</name>
</gene>
<dbReference type="RefSeq" id="WP_281804307.1">
    <property type="nucleotide sequence ID" value="NZ_BSEC01000001.1"/>
</dbReference>
<evidence type="ECO:0000313" key="1">
    <source>
        <dbReference type="EMBL" id="GLI94303.1"/>
    </source>
</evidence>
<sequence length="74" mass="7265">MTTKAELVRAIIAAADAAPAPVAASIAPVAPAVAAVAYAPAPVASTPAVDHAALWDKAIARVNARVRASRVGIA</sequence>
<reference evidence="1" key="1">
    <citation type="journal article" date="2023" name="Int. J. Syst. Evol. Microbiol.">
        <title>Methylocystis iwaonis sp. nov., a type II methane-oxidizing bacterium from surface soil of a rice paddy field in Japan, and emended description of the genus Methylocystis (ex Whittenbury et al. 1970) Bowman et al. 1993.</title>
        <authorList>
            <person name="Kaise H."/>
            <person name="Sawadogo J.B."/>
            <person name="Alam M.S."/>
            <person name="Ueno C."/>
            <person name="Dianou D."/>
            <person name="Shinjo R."/>
            <person name="Asakawa S."/>
        </authorList>
    </citation>
    <scope>NUCLEOTIDE SEQUENCE</scope>
    <source>
        <strain evidence="1">LMG27198</strain>
    </source>
</reference>
<evidence type="ECO:0000313" key="2">
    <source>
        <dbReference type="Proteomes" id="UP001144323"/>
    </source>
</evidence>
<proteinExistence type="predicted"/>
<keyword evidence="2" id="KW-1185">Reference proteome</keyword>
<dbReference type="AlphaFoldDB" id="A0A9W6GWC7"/>
<protein>
    <submittedName>
        <fullName evidence="1">Uncharacterized protein</fullName>
    </submittedName>
</protein>
<dbReference type="EMBL" id="BSEC01000001">
    <property type="protein sequence ID" value="GLI94303.1"/>
    <property type="molecule type" value="Genomic_DNA"/>
</dbReference>
<organism evidence="1 2">
    <name type="scientific">Methylocystis echinoides</name>
    <dbReference type="NCBI Taxonomy" id="29468"/>
    <lineage>
        <taxon>Bacteria</taxon>
        <taxon>Pseudomonadati</taxon>
        <taxon>Pseudomonadota</taxon>
        <taxon>Alphaproteobacteria</taxon>
        <taxon>Hyphomicrobiales</taxon>
        <taxon>Methylocystaceae</taxon>
        <taxon>Methylocystis</taxon>
    </lineage>
</organism>
<dbReference type="Proteomes" id="UP001144323">
    <property type="component" value="Unassembled WGS sequence"/>
</dbReference>
<comment type="caution">
    <text evidence="1">The sequence shown here is derived from an EMBL/GenBank/DDBJ whole genome shotgun (WGS) entry which is preliminary data.</text>
</comment>
<accession>A0A9W6GWC7</accession>
<name>A0A9W6GWC7_9HYPH</name>